<keyword evidence="3" id="KW-1185">Reference proteome</keyword>
<keyword evidence="1" id="KW-0732">Signal</keyword>
<evidence type="ECO:0000256" key="1">
    <source>
        <dbReference type="SAM" id="SignalP"/>
    </source>
</evidence>
<dbReference type="AlphaFoldDB" id="A0A0P6W3V0"/>
<reference evidence="2 3" key="2">
    <citation type="submission" date="2015-10" db="EMBL/GenBank/DDBJ databases">
        <title>Draft Genome Sequence of Prosthecomicrobium hirschii ATCC 27832.</title>
        <authorList>
            <person name="Daniel J."/>
            <person name="Givan S.A."/>
            <person name="Brun Y.V."/>
            <person name="Brown P.J."/>
        </authorList>
    </citation>
    <scope>NUCLEOTIDE SEQUENCE [LARGE SCALE GENOMIC DNA]</scope>
    <source>
        <strain evidence="2 3">16</strain>
    </source>
</reference>
<name>A0A0P6W3V0_9HYPH</name>
<evidence type="ECO:0000313" key="3">
    <source>
        <dbReference type="Proteomes" id="UP000048984"/>
    </source>
</evidence>
<comment type="caution">
    <text evidence="2">The sequence shown here is derived from an EMBL/GenBank/DDBJ whole genome shotgun (WGS) entry which is preliminary data.</text>
</comment>
<dbReference type="EMBL" id="LJYW01000001">
    <property type="protein sequence ID" value="KPL52074.1"/>
    <property type="molecule type" value="Genomic_DNA"/>
</dbReference>
<feature type="chain" id="PRO_5006132062" evidence="1">
    <location>
        <begin position="35"/>
        <end position="586"/>
    </location>
</feature>
<protein>
    <submittedName>
        <fullName evidence="2">Uncharacterized protein</fullName>
    </submittedName>
</protein>
<proteinExistence type="predicted"/>
<reference evidence="2 3" key="1">
    <citation type="submission" date="2015-09" db="EMBL/GenBank/DDBJ databases">
        <authorList>
            <person name="Jackson K.R."/>
            <person name="Lunt B.L."/>
            <person name="Fisher J.N.B."/>
            <person name="Gardner A.V."/>
            <person name="Bailey M.E."/>
            <person name="Deus L.M."/>
            <person name="Earl A.S."/>
            <person name="Gibby P.D."/>
            <person name="Hartmann K.A."/>
            <person name="Liu J.E."/>
            <person name="Manci A.M."/>
            <person name="Nielsen D.A."/>
            <person name="Solomon M.B."/>
            <person name="Breakwell D.P."/>
            <person name="Burnett S.H."/>
            <person name="Grose J.H."/>
        </authorList>
    </citation>
    <scope>NUCLEOTIDE SEQUENCE [LARGE SCALE GENOMIC DNA]</scope>
    <source>
        <strain evidence="2 3">16</strain>
    </source>
</reference>
<evidence type="ECO:0000313" key="2">
    <source>
        <dbReference type="EMBL" id="KPL52074.1"/>
    </source>
</evidence>
<feature type="signal peptide" evidence="1">
    <location>
        <begin position="1"/>
        <end position="34"/>
    </location>
</feature>
<organism evidence="2 3">
    <name type="scientific">Prosthecodimorpha hirschii</name>
    <dbReference type="NCBI Taxonomy" id="665126"/>
    <lineage>
        <taxon>Bacteria</taxon>
        <taxon>Pseudomonadati</taxon>
        <taxon>Pseudomonadota</taxon>
        <taxon>Alphaproteobacteria</taxon>
        <taxon>Hyphomicrobiales</taxon>
        <taxon>Ancalomicrobiaceae</taxon>
        <taxon>Prosthecodimorpha</taxon>
    </lineage>
</organism>
<accession>A0A0P6W3V0</accession>
<gene>
    <name evidence="2" type="ORF">ABB55_07395</name>
</gene>
<dbReference type="Proteomes" id="UP000048984">
    <property type="component" value="Unassembled WGS sequence"/>
</dbReference>
<dbReference type="RefSeq" id="WP_054358237.1">
    <property type="nucleotide sequence ID" value="NZ_LJYW01000001.1"/>
</dbReference>
<sequence length="586" mass="62921">MTRPATIRPRRWLCVALATAFAAFGAVGSAAAQADGKALSDRLLAKAPSDECYYGVGDARNVPLSANPTCPSGSVRKVNQAYVWGLAATAIPAAGTDEERKKNNKDPGSRLWFGTAANVVCLVLQSYLGITDTIETPSYVCEGAARTATPAHTDWRPPKLYVYDTKAKALTDLSSKAPALNLTLGIRSAGALGDVVFFGGPAVDNSGVYLFAFRNDASMTFLGSTKLAAYNNIRQWTTFNGGLYTGVRVRADGTGRVLRWLGVIGQEVFNFEEVGATDSDVAYLTSLNSRLYVTTWGGLNSPGRVASGVWVSPQAGKNAPLTAANLNQWVKIWDVSRYEPDPVTAATVVGGAISAYQNKIYWGMMQVPFTGVAAHFQACPSAPQDQQNMALALVNTTRAIPVFRSDGNANPAKTKTELLYGSEQLPVWDCANAMWKTVANPAKLRPAYGQAGFGNPFNTYTWASAVFDGKLYFGTFDWSYVASESLAPIAEALNITLPTGFDWTRLVALLGSRQPNFGADLWRFDNALNPAKAESTDGLGNILNYGIRTMIVTAKHLYVGTANPMNLKTTEGAPKGGWELHDLQAR</sequence>